<dbReference type="Proteomes" id="UP000253034">
    <property type="component" value="Unassembled WGS sequence"/>
</dbReference>
<protein>
    <submittedName>
        <fullName evidence="1">Uncharacterized protein</fullName>
    </submittedName>
</protein>
<name>A0A369AX42_9FIRM</name>
<accession>A0A369AX42</accession>
<evidence type="ECO:0000313" key="1">
    <source>
        <dbReference type="EMBL" id="RCX13859.1"/>
    </source>
</evidence>
<keyword evidence="2" id="KW-1185">Reference proteome</keyword>
<dbReference type="AlphaFoldDB" id="A0A369AX42"/>
<dbReference type="RefSeq" id="WP_114298491.1">
    <property type="nucleotide sequence ID" value="NZ_QPJT01000016.1"/>
</dbReference>
<comment type="caution">
    <text evidence="1">The sequence shown here is derived from an EMBL/GenBank/DDBJ whole genome shotgun (WGS) entry which is preliminary data.</text>
</comment>
<reference evidence="1 2" key="1">
    <citation type="submission" date="2018-07" db="EMBL/GenBank/DDBJ databases">
        <title>Genomic Encyclopedia of Type Strains, Phase IV (KMG-IV): sequencing the most valuable type-strain genomes for metagenomic binning, comparative biology and taxonomic classification.</title>
        <authorList>
            <person name="Goeker M."/>
        </authorList>
    </citation>
    <scope>NUCLEOTIDE SEQUENCE [LARGE SCALE GENOMIC DNA]</scope>
    <source>
        <strain evidence="1 2">DSM 27016</strain>
    </source>
</reference>
<dbReference type="EMBL" id="QPJT01000016">
    <property type="protein sequence ID" value="RCX13859.1"/>
    <property type="molecule type" value="Genomic_DNA"/>
</dbReference>
<organism evidence="1 2">
    <name type="scientific">Anaerobacterium chartisolvens</name>
    <dbReference type="NCBI Taxonomy" id="1297424"/>
    <lineage>
        <taxon>Bacteria</taxon>
        <taxon>Bacillati</taxon>
        <taxon>Bacillota</taxon>
        <taxon>Clostridia</taxon>
        <taxon>Eubacteriales</taxon>
        <taxon>Oscillospiraceae</taxon>
        <taxon>Anaerobacterium</taxon>
    </lineage>
</organism>
<gene>
    <name evidence="1" type="ORF">DFR58_11695</name>
</gene>
<proteinExistence type="predicted"/>
<sequence length="201" mass="22562">MKKVLLICGCIVLALAAVFGGIYFGTPGGKIISTSASIIGFNSVEELNSKASLIIIGSPEEDFLSCKPIIEYNDSGRYGQFYTMRKLKVDRVLKGDKKYESIEVVETAAAINNDPLKYQKDIMTIEDYRVMEKGKKYILFLDKNEAGQNYIVGVYQGKFNLDGQDTVEKNAVEENRHYRNLKRQALEEYEADISAEVSVTE</sequence>
<dbReference type="OrthoDB" id="1715854at2"/>
<evidence type="ECO:0000313" key="2">
    <source>
        <dbReference type="Proteomes" id="UP000253034"/>
    </source>
</evidence>